<dbReference type="InterPro" id="IPR002711">
    <property type="entry name" value="HNH"/>
</dbReference>
<dbReference type="GO" id="GO:0008270">
    <property type="term" value="F:zinc ion binding"/>
    <property type="evidence" value="ECO:0007669"/>
    <property type="project" value="InterPro"/>
</dbReference>
<reference evidence="6" key="2">
    <citation type="journal article" date="2024" name="Plant">
        <title>Genomic evolution and insights into agronomic trait innovations of Sesamum species.</title>
        <authorList>
            <person name="Miao H."/>
            <person name="Wang L."/>
            <person name="Qu L."/>
            <person name="Liu H."/>
            <person name="Sun Y."/>
            <person name="Le M."/>
            <person name="Wang Q."/>
            <person name="Wei S."/>
            <person name="Zheng Y."/>
            <person name="Lin W."/>
            <person name="Duan Y."/>
            <person name="Cao H."/>
            <person name="Xiong S."/>
            <person name="Wang X."/>
            <person name="Wei L."/>
            <person name="Li C."/>
            <person name="Ma Q."/>
            <person name="Ju M."/>
            <person name="Zhao R."/>
            <person name="Li G."/>
            <person name="Mu C."/>
            <person name="Tian Q."/>
            <person name="Mei H."/>
            <person name="Zhang T."/>
            <person name="Gao T."/>
            <person name="Zhang H."/>
        </authorList>
    </citation>
    <scope>NUCLEOTIDE SEQUENCE</scope>
    <source>
        <strain evidence="6">G01</strain>
    </source>
</reference>
<organism evidence="6">
    <name type="scientific">Sesamum angustifolium</name>
    <dbReference type="NCBI Taxonomy" id="2727405"/>
    <lineage>
        <taxon>Eukaryota</taxon>
        <taxon>Viridiplantae</taxon>
        <taxon>Streptophyta</taxon>
        <taxon>Embryophyta</taxon>
        <taxon>Tracheophyta</taxon>
        <taxon>Spermatophyta</taxon>
        <taxon>Magnoliopsida</taxon>
        <taxon>eudicotyledons</taxon>
        <taxon>Gunneridae</taxon>
        <taxon>Pentapetalae</taxon>
        <taxon>asterids</taxon>
        <taxon>lamiids</taxon>
        <taxon>Lamiales</taxon>
        <taxon>Pedaliaceae</taxon>
        <taxon>Sesamum</taxon>
    </lineage>
</organism>
<feature type="region of interest" description="Disordered" evidence="3">
    <location>
        <begin position="1129"/>
        <end position="1149"/>
    </location>
</feature>
<dbReference type="PROSITE" id="PS51192">
    <property type="entry name" value="HELICASE_ATP_BIND_1"/>
    <property type="match status" value="1"/>
</dbReference>
<dbReference type="SMART" id="SM00490">
    <property type="entry name" value="HELICc"/>
    <property type="match status" value="1"/>
</dbReference>
<accession>A0AAW2QAG8</accession>
<dbReference type="Pfam" id="PF00271">
    <property type="entry name" value="Helicase_C"/>
    <property type="match status" value="1"/>
</dbReference>
<proteinExistence type="predicted"/>
<dbReference type="InterPro" id="IPR003615">
    <property type="entry name" value="HNH_nuc"/>
</dbReference>
<dbReference type="Gene3D" id="3.40.50.300">
    <property type="entry name" value="P-loop containing nucleotide triphosphate hydrolases"/>
    <property type="match status" value="1"/>
</dbReference>
<evidence type="ECO:0000259" key="4">
    <source>
        <dbReference type="PROSITE" id="PS51192"/>
    </source>
</evidence>
<keyword evidence="6" id="KW-0255">Endonuclease</keyword>
<dbReference type="GO" id="GO:0043596">
    <property type="term" value="C:nuclear replication fork"/>
    <property type="evidence" value="ECO:0007669"/>
    <property type="project" value="TreeGrafter"/>
</dbReference>
<feature type="domain" description="Helicase ATP-binding" evidence="4">
    <location>
        <begin position="220"/>
        <end position="429"/>
    </location>
</feature>
<protein>
    <submittedName>
        <fullName evidence="6">DNA annealing helicase and endonuclease ZRANB3</fullName>
    </submittedName>
</protein>
<dbReference type="AlphaFoldDB" id="A0AAW2QAG8"/>
<dbReference type="InterPro" id="IPR000330">
    <property type="entry name" value="SNF2_N"/>
</dbReference>
<dbReference type="PANTHER" id="PTHR45766">
    <property type="entry name" value="DNA ANNEALING HELICASE AND ENDONUCLEASE ZRANB3 FAMILY MEMBER"/>
    <property type="match status" value="1"/>
</dbReference>
<dbReference type="GO" id="GO:0016787">
    <property type="term" value="F:hydrolase activity"/>
    <property type="evidence" value="ECO:0007669"/>
    <property type="project" value="UniProtKB-KW"/>
</dbReference>
<dbReference type="CDD" id="cd00085">
    <property type="entry name" value="HNHc"/>
    <property type="match status" value="1"/>
</dbReference>
<feature type="coiled-coil region" evidence="2">
    <location>
        <begin position="1"/>
        <end position="28"/>
    </location>
</feature>
<name>A0AAW2QAG8_9LAMI</name>
<dbReference type="Gene3D" id="3.40.50.10810">
    <property type="entry name" value="Tandem AAA-ATPase domain"/>
    <property type="match status" value="1"/>
</dbReference>
<sequence>MENEEEEITEEQRRRAAANRAAALAKRKAILSVPKEIAHQRNQSWKLFRCRKLSPQAASKIPVPKRPFIVDSTGPNQNPERFRARLEICSPDSFSVTPVAIDGFVYPGEDICFDKLRDCLANVVLSHYTQNTSGGRACVYRLYDYHSVLRSLKNCRDIKCEEIPWGTFNVVERLSHSFIAGKWIPCRPEHLPDEKVDELISELPKTLVNALLPFQLDGVRFGLRRGGRCLIADEMGLGKTLQAIAIAGCFTKEGSILVVCPAILRHSWAEELERWFPFCLPSDIHLVFGHQDNPARLAKRPRVVVISYTMLRRLQSSMLEQEWVTLIIDESHHLHCDNRPYDIFHQVNMLWPGLLGQTKYEFAKTYCSVKFVRGCQGKVFQDFSRGIRLEELNILLKQSVMICSDGCSKTDVINNNSWTLTTVRRLKEHVLLQLPPKRRQIIKLVLRRSDINFAMVTLGLQNVDASEDSDTEDASVHISEEDRESDMNKKLSKKLSALGIAKLPGFFEWLSIHPIMAEVDGEETTEESSGSHKMIVFAYHHKVLDGVQVFLCEKGIQFVRIDCTITGGDRQSAIQSFQSSKEVKVALIGIRAGGTGLNLTSADTVVFLELPMRPGDIQQDTSDELQWQQLNRSLLRVSSTVNGKHDAIQEIKVEGVSYLETTRTASEKSKKLMKFQNSCVNQGSRLLRVSSETNVEVNKGGEGNESTTIVNRDGSANEVEYGAKSSILSSTLRFEFWKISIVSDFGNHLWVSRHTGRIHLYSCTPGTDSRPRPLFENLRQEEVECCALPEGSDKMCTKSIADNPLYREALMAFINEWKKLRPIEKRKLTNKPLQLPLSCELCYLNESLNHDDGGLLRGGGSRRRKTPTAEISHPLPSNAAWRKVNLCGGHGRKEKLYLQGWSDMDEPLCKLCQTPCKGNNAKVPQFFEDLFCSLDCFQEYRSRTSNRFLREAFNVNGNDGFLAWGLSQVLECWSWRLEKLVHDPAEGNAWHADHIIPVYKGGGECKLENMRTLCVACHADVTTAQNAERRIARNKAKKQLKDTMTSLINVVKQSAKTDLVQGCDSKFPGNDLDDDLLIEIPGSAYSGVDVNTTREQNEEQELLTTKESICSGSGEAPGTVHCKKRCQELGNTSGPAESTRIVETKHENP</sequence>
<dbReference type="InterPro" id="IPR027417">
    <property type="entry name" value="P-loop_NTPase"/>
</dbReference>
<evidence type="ECO:0000256" key="1">
    <source>
        <dbReference type="ARBA" id="ARBA00022801"/>
    </source>
</evidence>
<dbReference type="GO" id="GO:0005524">
    <property type="term" value="F:ATP binding"/>
    <property type="evidence" value="ECO:0007669"/>
    <property type="project" value="InterPro"/>
</dbReference>
<dbReference type="SMART" id="SM00487">
    <property type="entry name" value="DEXDc"/>
    <property type="match status" value="1"/>
</dbReference>
<evidence type="ECO:0000256" key="2">
    <source>
        <dbReference type="SAM" id="Coils"/>
    </source>
</evidence>
<dbReference type="GO" id="GO:0006281">
    <property type="term" value="P:DNA repair"/>
    <property type="evidence" value="ECO:0007669"/>
    <property type="project" value="TreeGrafter"/>
</dbReference>
<dbReference type="InterPro" id="IPR014001">
    <property type="entry name" value="Helicase_ATP-bd"/>
</dbReference>
<keyword evidence="1" id="KW-0378">Hydrolase</keyword>
<dbReference type="Gene3D" id="1.10.30.50">
    <property type="match status" value="1"/>
</dbReference>
<dbReference type="SUPFAM" id="SSF52540">
    <property type="entry name" value="P-loop containing nucleoside triphosphate hydrolases"/>
    <property type="match status" value="2"/>
</dbReference>
<comment type="caution">
    <text evidence="6">The sequence shown here is derived from an EMBL/GenBank/DDBJ whole genome shotgun (WGS) entry which is preliminary data.</text>
</comment>
<dbReference type="GO" id="GO:0031297">
    <property type="term" value="P:replication fork processing"/>
    <property type="evidence" value="ECO:0007669"/>
    <property type="project" value="TreeGrafter"/>
</dbReference>
<keyword evidence="6" id="KW-0540">Nuclease</keyword>
<dbReference type="GO" id="GO:0003676">
    <property type="term" value="F:nucleic acid binding"/>
    <property type="evidence" value="ECO:0007669"/>
    <property type="project" value="InterPro"/>
</dbReference>
<dbReference type="Pfam" id="PF00176">
    <property type="entry name" value="SNF2-rel_dom"/>
    <property type="match status" value="1"/>
</dbReference>
<evidence type="ECO:0000259" key="5">
    <source>
        <dbReference type="PROSITE" id="PS51194"/>
    </source>
</evidence>
<dbReference type="GO" id="GO:0004520">
    <property type="term" value="F:DNA endonuclease activity"/>
    <property type="evidence" value="ECO:0007669"/>
    <property type="project" value="TreeGrafter"/>
</dbReference>
<feature type="domain" description="Helicase C-terminal" evidence="5">
    <location>
        <begin position="511"/>
        <end position="701"/>
    </location>
</feature>
<reference evidence="6" key="1">
    <citation type="submission" date="2020-06" db="EMBL/GenBank/DDBJ databases">
        <authorList>
            <person name="Li T."/>
            <person name="Hu X."/>
            <person name="Zhang T."/>
            <person name="Song X."/>
            <person name="Zhang H."/>
            <person name="Dai N."/>
            <person name="Sheng W."/>
            <person name="Hou X."/>
            <person name="Wei L."/>
        </authorList>
    </citation>
    <scope>NUCLEOTIDE SEQUENCE</scope>
    <source>
        <strain evidence="6">G01</strain>
        <tissue evidence="6">Leaf</tissue>
    </source>
</reference>
<dbReference type="InterPro" id="IPR049730">
    <property type="entry name" value="SNF2/RAD54-like_C"/>
</dbReference>
<evidence type="ECO:0000256" key="3">
    <source>
        <dbReference type="SAM" id="MobiDB-lite"/>
    </source>
</evidence>
<dbReference type="CDD" id="cd18793">
    <property type="entry name" value="SF2_C_SNF"/>
    <property type="match status" value="1"/>
</dbReference>
<evidence type="ECO:0000313" key="6">
    <source>
        <dbReference type="EMBL" id="KAL0364753.1"/>
    </source>
</evidence>
<dbReference type="PANTHER" id="PTHR45766:SF5">
    <property type="entry name" value="SNF2 DOMAIN-CONTAINING PROTEIN _ HELICASE DOMAIN-CONTAINING PROTEIN _ HNH ENDONUCLEASE DOMAIN-CONTAINING PROTEIN"/>
    <property type="match status" value="1"/>
</dbReference>
<dbReference type="Pfam" id="PF01844">
    <property type="entry name" value="HNH"/>
    <property type="match status" value="1"/>
</dbReference>
<dbReference type="GO" id="GO:0004386">
    <property type="term" value="F:helicase activity"/>
    <property type="evidence" value="ECO:0007669"/>
    <property type="project" value="UniProtKB-KW"/>
</dbReference>
<dbReference type="PROSITE" id="PS51194">
    <property type="entry name" value="HELICASE_CTER"/>
    <property type="match status" value="1"/>
</dbReference>
<keyword evidence="6" id="KW-0067">ATP-binding</keyword>
<dbReference type="InterPro" id="IPR038718">
    <property type="entry name" value="SNF2-like_sf"/>
</dbReference>
<keyword evidence="6" id="KW-0347">Helicase</keyword>
<dbReference type="InterPro" id="IPR001650">
    <property type="entry name" value="Helicase_C-like"/>
</dbReference>
<feature type="compositionally biased region" description="Basic and acidic residues" evidence="3">
    <location>
        <begin position="1140"/>
        <end position="1149"/>
    </location>
</feature>
<keyword evidence="2" id="KW-0175">Coiled coil</keyword>
<keyword evidence="6" id="KW-0547">Nucleotide-binding</keyword>
<dbReference type="EMBL" id="JACGWK010000003">
    <property type="protein sequence ID" value="KAL0364753.1"/>
    <property type="molecule type" value="Genomic_DNA"/>
</dbReference>
<gene>
    <name evidence="6" type="ORF">Sangu_0572900</name>
</gene>